<dbReference type="Proteomes" id="UP000290439">
    <property type="component" value="Chromosome"/>
</dbReference>
<proteinExistence type="predicted"/>
<accession>A0A4U8VTS0</accession>
<protein>
    <submittedName>
        <fullName evidence="1">Uncharacterized protein</fullName>
    </submittedName>
</protein>
<gene>
    <name evidence="1" type="ORF">NCTC10797_00416</name>
</gene>
<organism evidence="1 2">
    <name type="scientific">Nocardia cyriacigeorgica</name>
    <dbReference type="NCBI Taxonomy" id="135487"/>
    <lineage>
        <taxon>Bacteria</taxon>
        <taxon>Bacillati</taxon>
        <taxon>Actinomycetota</taxon>
        <taxon>Actinomycetes</taxon>
        <taxon>Mycobacteriales</taxon>
        <taxon>Nocardiaceae</taxon>
        <taxon>Nocardia</taxon>
    </lineage>
</organism>
<dbReference type="RefSeq" id="WP_197731461.1">
    <property type="nucleotide sequence ID" value="NZ_JARWQS010000016.1"/>
</dbReference>
<evidence type="ECO:0000313" key="1">
    <source>
        <dbReference type="EMBL" id="VFA96662.1"/>
    </source>
</evidence>
<dbReference type="AlphaFoldDB" id="A0A4U8VTS0"/>
<sequence length="113" mass="12823">MTELEERTDPAGQLAAIAGYDRRPFERAGNLIELVREAGRTEPELADAYERARKLGDRTRVEVFSSWPDATLRPELDVATATDIYAALCNIRRLHHLHRRAEPVTRASRTPVE</sequence>
<dbReference type="EMBL" id="LR215973">
    <property type="protein sequence ID" value="VFA96662.1"/>
    <property type="molecule type" value="Genomic_DNA"/>
</dbReference>
<evidence type="ECO:0000313" key="2">
    <source>
        <dbReference type="Proteomes" id="UP000290439"/>
    </source>
</evidence>
<name>A0A4U8VTS0_9NOCA</name>
<reference evidence="1 2" key="1">
    <citation type="submission" date="2019-02" db="EMBL/GenBank/DDBJ databases">
        <authorList>
            <consortium name="Pathogen Informatics"/>
        </authorList>
    </citation>
    <scope>NUCLEOTIDE SEQUENCE [LARGE SCALE GENOMIC DNA]</scope>
    <source>
        <strain evidence="1 2">3012STDY6756504</strain>
    </source>
</reference>